<name>A0ABU9XHH2_9BACI</name>
<keyword evidence="1" id="KW-0175">Coiled coil</keyword>
<sequence length="124" mass="13717">MARGKSLIFGIMVGSVVGATATLLSTPASGKQLRGKVKSQSLEWKELLLSLKLDGLRLKRQIAATSKEGVGLIKDLTQEMKNSVTEWKQSVEPHQQNIHQYLEQIETSLKDLEEKVNSSNKKNA</sequence>
<organism evidence="2 3">
    <name type="scientific">Ornithinibacillus xuwenensis</name>
    <dbReference type="NCBI Taxonomy" id="3144668"/>
    <lineage>
        <taxon>Bacteria</taxon>
        <taxon>Bacillati</taxon>
        <taxon>Bacillota</taxon>
        <taxon>Bacilli</taxon>
        <taxon>Bacillales</taxon>
        <taxon>Bacillaceae</taxon>
        <taxon>Ornithinibacillus</taxon>
    </lineage>
</organism>
<dbReference type="PANTHER" id="PTHR35792">
    <property type="entry name" value="GENERAL STRESS PROTEIN"/>
    <property type="match status" value="1"/>
</dbReference>
<dbReference type="RefSeq" id="WP_345825182.1">
    <property type="nucleotide sequence ID" value="NZ_JBDIML010000003.1"/>
</dbReference>
<reference evidence="2 3" key="1">
    <citation type="submission" date="2024-05" db="EMBL/GenBank/DDBJ databases">
        <authorList>
            <person name="Haq I."/>
            <person name="Ullah Z."/>
            <person name="Ahmad R."/>
            <person name="Li M."/>
            <person name="Tong Y."/>
        </authorList>
    </citation>
    <scope>NUCLEOTIDE SEQUENCE [LARGE SCALE GENOMIC DNA]</scope>
    <source>
        <strain evidence="2 3">16A2E</strain>
    </source>
</reference>
<dbReference type="EMBL" id="JBDIML010000003">
    <property type="protein sequence ID" value="MEN2767715.1"/>
    <property type="molecule type" value="Genomic_DNA"/>
</dbReference>
<evidence type="ECO:0000256" key="1">
    <source>
        <dbReference type="SAM" id="Coils"/>
    </source>
</evidence>
<proteinExistence type="predicted"/>
<dbReference type="InterPro" id="IPR052928">
    <property type="entry name" value="Desiccation-related_membrane"/>
</dbReference>
<comment type="caution">
    <text evidence="2">The sequence shown here is derived from an EMBL/GenBank/DDBJ whole genome shotgun (WGS) entry which is preliminary data.</text>
</comment>
<keyword evidence="3" id="KW-1185">Reference proteome</keyword>
<dbReference type="PANTHER" id="PTHR35792:SF3">
    <property type="entry name" value="IG HYPOTHETICAL 17707"/>
    <property type="match status" value="1"/>
</dbReference>
<dbReference type="InterPro" id="IPR024623">
    <property type="entry name" value="YtxH"/>
</dbReference>
<evidence type="ECO:0000313" key="2">
    <source>
        <dbReference type="EMBL" id="MEN2767715.1"/>
    </source>
</evidence>
<dbReference type="Proteomes" id="UP001444625">
    <property type="component" value="Unassembled WGS sequence"/>
</dbReference>
<feature type="coiled-coil region" evidence="1">
    <location>
        <begin position="95"/>
        <end position="122"/>
    </location>
</feature>
<gene>
    <name evidence="2" type="ORF">ABC228_10985</name>
</gene>
<protein>
    <submittedName>
        <fullName evidence="2">YtxH domain-containing protein</fullName>
    </submittedName>
</protein>
<accession>A0ABU9XHH2</accession>
<evidence type="ECO:0000313" key="3">
    <source>
        <dbReference type="Proteomes" id="UP001444625"/>
    </source>
</evidence>
<dbReference type="Pfam" id="PF12732">
    <property type="entry name" value="YtxH"/>
    <property type="match status" value="1"/>
</dbReference>